<dbReference type="CDD" id="cd00531">
    <property type="entry name" value="NTF2_like"/>
    <property type="match status" value="1"/>
</dbReference>
<dbReference type="SUPFAM" id="SSF54427">
    <property type="entry name" value="NTF2-like"/>
    <property type="match status" value="1"/>
</dbReference>
<dbReference type="Pfam" id="PF13577">
    <property type="entry name" value="SnoaL_4"/>
    <property type="match status" value="1"/>
</dbReference>
<comment type="caution">
    <text evidence="2">The sequence shown here is derived from an EMBL/GenBank/DDBJ whole genome shotgun (WGS) entry which is preliminary data.</text>
</comment>
<dbReference type="RefSeq" id="WP_133206214.1">
    <property type="nucleotide sequence ID" value="NZ_SMRU01000031.1"/>
</dbReference>
<reference evidence="2 3" key="1">
    <citation type="submission" date="2019-03" db="EMBL/GenBank/DDBJ databases">
        <title>Whole genome sequence of Arthrobacter sp JH1-1.</title>
        <authorList>
            <person name="Trinh H.N."/>
        </authorList>
    </citation>
    <scope>NUCLEOTIDE SEQUENCE [LARGE SCALE GENOMIC DNA]</scope>
    <source>
        <strain evidence="2 3">JH1-1</strain>
    </source>
</reference>
<evidence type="ECO:0000259" key="1">
    <source>
        <dbReference type="Pfam" id="PF13577"/>
    </source>
</evidence>
<dbReference type="InterPro" id="IPR037401">
    <property type="entry name" value="SnoaL-like"/>
</dbReference>
<sequence>MTNKTVAGTLTALDRLEIQELTTGYGVHHDRRDFASLRECFTPDATYIMHITDGPTFGPHQGPVAIVGQIQAFKESQNDVRRHHISNIQIEPLGDDIASVLSYVLVSASDIDGLAIKTVGTYADTVVRTPAGWRIARKELQLDSTF</sequence>
<proteinExistence type="predicted"/>
<accession>A0A4R5K8H2</accession>
<gene>
    <name evidence="2" type="ORF">E1809_21070</name>
</gene>
<protein>
    <submittedName>
        <fullName evidence="2">Nuclear transport factor 2 family protein</fullName>
    </submittedName>
</protein>
<dbReference type="EMBL" id="SMRU01000031">
    <property type="protein sequence ID" value="TDF91256.1"/>
    <property type="molecule type" value="Genomic_DNA"/>
</dbReference>
<name>A0A4R5K8H2_9MICC</name>
<dbReference type="OrthoDB" id="2599042at2"/>
<feature type="domain" description="SnoaL-like" evidence="1">
    <location>
        <begin position="12"/>
        <end position="137"/>
    </location>
</feature>
<dbReference type="Gene3D" id="3.10.450.50">
    <property type="match status" value="1"/>
</dbReference>
<keyword evidence="3" id="KW-1185">Reference proteome</keyword>
<dbReference type="Proteomes" id="UP000295511">
    <property type="component" value="Unassembled WGS sequence"/>
</dbReference>
<dbReference type="InterPro" id="IPR032710">
    <property type="entry name" value="NTF2-like_dom_sf"/>
</dbReference>
<organism evidence="2 3">
    <name type="scientific">Arthrobacter terricola</name>
    <dbReference type="NCBI Taxonomy" id="2547396"/>
    <lineage>
        <taxon>Bacteria</taxon>
        <taxon>Bacillati</taxon>
        <taxon>Actinomycetota</taxon>
        <taxon>Actinomycetes</taxon>
        <taxon>Micrococcales</taxon>
        <taxon>Micrococcaceae</taxon>
        <taxon>Arthrobacter</taxon>
    </lineage>
</organism>
<evidence type="ECO:0000313" key="2">
    <source>
        <dbReference type="EMBL" id="TDF91256.1"/>
    </source>
</evidence>
<evidence type="ECO:0000313" key="3">
    <source>
        <dbReference type="Proteomes" id="UP000295511"/>
    </source>
</evidence>
<dbReference type="AlphaFoldDB" id="A0A4R5K8H2"/>